<protein>
    <submittedName>
        <fullName evidence="1">Uncharacterized protein</fullName>
    </submittedName>
</protein>
<dbReference type="Proteomes" id="UP000324800">
    <property type="component" value="Unassembled WGS sequence"/>
</dbReference>
<dbReference type="Gene3D" id="3.40.50.300">
    <property type="entry name" value="P-loop containing nucleotide triphosphate hydrolases"/>
    <property type="match status" value="1"/>
</dbReference>
<dbReference type="EMBL" id="SNRW01046351">
    <property type="protein sequence ID" value="KAA6318148.1"/>
    <property type="molecule type" value="Genomic_DNA"/>
</dbReference>
<dbReference type="GO" id="GO:0015421">
    <property type="term" value="F:ABC-type oligopeptide transporter activity"/>
    <property type="evidence" value="ECO:0007669"/>
    <property type="project" value="TreeGrafter"/>
</dbReference>
<organism evidence="1 2">
    <name type="scientific">Streblomastix strix</name>
    <dbReference type="NCBI Taxonomy" id="222440"/>
    <lineage>
        <taxon>Eukaryota</taxon>
        <taxon>Metamonada</taxon>
        <taxon>Preaxostyla</taxon>
        <taxon>Oxymonadida</taxon>
        <taxon>Streblomastigidae</taxon>
        <taxon>Streblomastix</taxon>
    </lineage>
</organism>
<dbReference type="OrthoDB" id="6500128at2759"/>
<dbReference type="InterPro" id="IPR027417">
    <property type="entry name" value="P-loop_NTPase"/>
</dbReference>
<feature type="non-terminal residue" evidence="1">
    <location>
        <position position="1"/>
    </location>
</feature>
<name>A0A5J4QAM9_9EUKA</name>
<proteinExistence type="predicted"/>
<gene>
    <name evidence="1" type="ORF">EZS28_054988</name>
</gene>
<reference evidence="1 2" key="1">
    <citation type="submission" date="2019-03" db="EMBL/GenBank/DDBJ databases">
        <title>Single cell metagenomics reveals metabolic interactions within the superorganism composed of flagellate Streblomastix strix and complex community of Bacteroidetes bacteria on its surface.</title>
        <authorList>
            <person name="Treitli S.C."/>
            <person name="Kolisko M."/>
            <person name="Husnik F."/>
            <person name="Keeling P."/>
            <person name="Hampl V."/>
        </authorList>
    </citation>
    <scope>NUCLEOTIDE SEQUENCE [LARGE SCALE GENOMIC DNA]</scope>
    <source>
        <strain evidence="1">ST1C</strain>
    </source>
</reference>
<dbReference type="PANTHER" id="PTHR43394:SF1">
    <property type="entry name" value="ATP-BINDING CASSETTE SUB-FAMILY B MEMBER 10, MITOCHONDRIAL"/>
    <property type="match status" value="1"/>
</dbReference>
<dbReference type="PANTHER" id="PTHR43394">
    <property type="entry name" value="ATP-DEPENDENT PERMEASE MDL1, MITOCHONDRIAL"/>
    <property type="match status" value="1"/>
</dbReference>
<dbReference type="AlphaFoldDB" id="A0A5J4QAM9"/>
<accession>A0A5J4QAM9</accession>
<evidence type="ECO:0000313" key="2">
    <source>
        <dbReference type="Proteomes" id="UP000324800"/>
    </source>
</evidence>
<dbReference type="InterPro" id="IPR039421">
    <property type="entry name" value="Type_1_exporter"/>
</dbReference>
<evidence type="ECO:0000313" key="1">
    <source>
        <dbReference type="EMBL" id="KAA6318148.1"/>
    </source>
</evidence>
<comment type="caution">
    <text evidence="1">The sequence shown here is derived from an EMBL/GenBank/DDBJ whole genome shotgun (WGS) entry which is preliminary data.</text>
</comment>
<sequence length="90" mass="10082">KSRIFVLDEATASVDLATEFKIRQAVLNNLTSTVIMIAHRLETLEDCDEIVVLDNGRVLEVGRPQDLLNNPNSAFTKLHQSLANQNNNQH</sequence>
<dbReference type="SUPFAM" id="SSF52540">
    <property type="entry name" value="P-loop containing nucleoside triphosphate hydrolases"/>
    <property type="match status" value="1"/>
</dbReference>